<proteinExistence type="predicted"/>
<dbReference type="EMBL" id="JAZBJZ010000063">
    <property type="protein sequence ID" value="MEE3718076.1"/>
    <property type="molecule type" value="Genomic_DNA"/>
</dbReference>
<keyword evidence="4" id="KW-1185">Reference proteome</keyword>
<evidence type="ECO:0000313" key="4">
    <source>
        <dbReference type="Proteomes" id="UP001333818"/>
    </source>
</evidence>
<gene>
    <name evidence="3" type="ORF">V2H45_15150</name>
</gene>
<feature type="compositionally biased region" description="Polar residues" evidence="2">
    <location>
        <begin position="46"/>
        <end position="64"/>
    </location>
</feature>
<sequence>MSQSEFGNLSASESESKLDVIASSSEQKIADRKILEQQVISSLETDRSPVTASLDSQHESQAPDLQSCHARNEQIHVLLYQAQEQLVLSQQVIECQEALTQTLQKRIEQLEHDLQIKSALIEQANSNCDELKERLKRQQHRNSQLKAAYEKRLDIEAESLKEEIPLMESWAVAKLAEEKINPIPAPHNDEALQNVVQIMPVAQEPIPAIAALNPNSPKLDAIKLNVNRSSSNLSTPIPSLPEFGLLDEPLPKRAIETAEASTKESIKPENPERESLDRASLNQHAYQPKLLLSQVSMPKFMQVLSDASVEPPDQDLEPTSATISNKRNTISSLAAVKLPQFPPLRRP</sequence>
<dbReference type="Proteomes" id="UP001333818">
    <property type="component" value="Unassembled WGS sequence"/>
</dbReference>
<reference evidence="3" key="1">
    <citation type="submission" date="2024-01" db="EMBL/GenBank/DDBJ databases">
        <title>Bank of Algae and Cyanobacteria of the Azores (BACA) strain genomes.</title>
        <authorList>
            <person name="Luz R."/>
            <person name="Cordeiro R."/>
            <person name="Fonseca A."/>
            <person name="Goncalves V."/>
        </authorList>
    </citation>
    <scope>NUCLEOTIDE SEQUENCE</scope>
    <source>
        <strain evidence="3">BACA0141</strain>
    </source>
</reference>
<name>A0AAW9PYZ2_9CYAN</name>
<dbReference type="AlphaFoldDB" id="A0AAW9PYZ2"/>
<evidence type="ECO:0000256" key="1">
    <source>
        <dbReference type="SAM" id="Coils"/>
    </source>
</evidence>
<comment type="caution">
    <text evidence="3">The sequence shown here is derived from an EMBL/GenBank/DDBJ whole genome shotgun (WGS) entry which is preliminary data.</text>
</comment>
<feature type="region of interest" description="Disordered" evidence="2">
    <location>
        <begin position="306"/>
        <end position="325"/>
    </location>
</feature>
<keyword evidence="1" id="KW-0175">Coiled coil</keyword>
<organism evidence="3 4">
    <name type="scientific">Tumidithrix elongata BACA0141</name>
    <dbReference type="NCBI Taxonomy" id="2716417"/>
    <lineage>
        <taxon>Bacteria</taxon>
        <taxon>Bacillati</taxon>
        <taxon>Cyanobacteriota</taxon>
        <taxon>Cyanophyceae</taxon>
        <taxon>Pseudanabaenales</taxon>
        <taxon>Pseudanabaenaceae</taxon>
        <taxon>Tumidithrix</taxon>
        <taxon>Tumidithrix elongata</taxon>
    </lineage>
</organism>
<feature type="region of interest" description="Disordered" evidence="2">
    <location>
        <begin position="1"/>
        <end position="20"/>
    </location>
</feature>
<evidence type="ECO:0000256" key="2">
    <source>
        <dbReference type="SAM" id="MobiDB-lite"/>
    </source>
</evidence>
<protein>
    <submittedName>
        <fullName evidence="3">Uncharacterized protein</fullName>
    </submittedName>
</protein>
<feature type="compositionally biased region" description="Polar residues" evidence="2">
    <location>
        <begin position="1"/>
        <end position="13"/>
    </location>
</feature>
<accession>A0AAW9PYZ2</accession>
<feature type="region of interest" description="Disordered" evidence="2">
    <location>
        <begin position="46"/>
        <end position="66"/>
    </location>
</feature>
<feature type="coiled-coil region" evidence="1">
    <location>
        <begin position="93"/>
        <end position="148"/>
    </location>
</feature>
<evidence type="ECO:0000313" key="3">
    <source>
        <dbReference type="EMBL" id="MEE3718076.1"/>
    </source>
</evidence>
<dbReference type="RefSeq" id="WP_330484506.1">
    <property type="nucleotide sequence ID" value="NZ_JAZBJZ010000063.1"/>
</dbReference>